<evidence type="ECO:0000313" key="4">
    <source>
        <dbReference type="Proteomes" id="UP000037600"/>
    </source>
</evidence>
<accession>A0A0J8H063</accession>
<comment type="subcellular location">
    <subcellularLocation>
        <location evidence="1">Cell inner membrane</location>
        <topology evidence="1">Multi-pass membrane protein</topology>
    </subcellularLocation>
</comment>
<dbReference type="PANTHER" id="PTHR35813">
    <property type="entry name" value="INNER MEMBRANE PROTEIN YBAN"/>
    <property type="match status" value="1"/>
</dbReference>
<name>A0A0J8H063_9ALTE</name>
<keyword evidence="1 2" id="KW-0472">Membrane</keyword>
<dbReference type="STRING" id="1513271.XM47_04015"/>
<dbReference type="PATRIC" id="fig|1513271.3.peg.831"/>
<feature type="transmembrane region" description="Helical" evidence="2">
    <location>
        <begin position="6"/>
        <end position="30"/>
    </location>
</feature>
<evidence type="ECO:0000256" key="2">
    <source>
        <dbReference type="SAM" id="Phobius"/>
    </source>
</evidence>
<feature type="transmembrane region" description="Helical" evidence="2">
    <location>
        <begin position="83"/>
        <end position="110"/>
    </location>
</feature>
<dbReference type="PANTHER" id="PTHR35813:SF1">
    <property type="entry name" value="INNER MEMBRANE PROTEIN YBAN"/>
    <property type="match status" value="1"/>
</dbReference>
<organism evidence="3 4">
    <name type="scientific">Catenovulum maritimum</name>
    <dbReference type="NCBI Taxonomy" id="1513271"/>
    <lineage>
        <taxon>Bacteria</taxon>
        <taxon>Pseudomonadati</taxon>
        <taxon>Pseudomonadota</taxon>
        <taxon>Gammaproteobacteria</taxon>
        <taxon>Alteromonadales</taxon>
        <taxon>Alteromonadaceae</taxon>
        <taxon>Catenovulum</taxon>
    </lineage>
</organism>
<keyword evidence="4" id="KW-1185">Reference proteome</keyword>
<keyword evidence="1" id="KW-1003">Cell membrane</keyword>
<dbReference type="OrthoDB" id="9816293at2"/>
<proteinExistence type="predicted"/>
<keyword evidence="2" id="KW-0812">Transmembrane</keyword>
<dbReference type="Proteomes" id="UP000037600">
    <property type="component" value="Unassembled WGS sequence"/>
</dbReference>
<evidence type="ECO:0000313" key="3">
    <source>
        <dbReference type="EMBL" id="KMT66398.1"/>
    </source>
</evidence>
<comment type="caution">
    <text evidence="3">The sequence shown here is derived from an EMBL/GenBank/DDBJ whole genome shotgun (WGS) entry which is preliminary data.</text>
</comment>
<keyword evidence="1" id="KW-0997">Cell inner membrane</keyword>
<keyword evidence="2" id="KW-1133">Transmembrane helix</keyword>
<dbReference type="EMBL" id="LAZL01000004">
    <property type="protein sequence ID" value="KMT66398.1"/>
    <property type="molecule type" value="Genomic_DNA"/>
</dbReference>
<reference evidence="3 4" key="1">
    <citation type="submission" date="2015-04" db="EMBL/GenBank/DDBJ databases">
        <title>Draft Genome Sequence of the Novel Agar-Digesting Marine Bacterium Q1.</title>
        <authorList>
            <person name="Li Y."/>
            <person name="Li D."/>
            <person name="Chen G."/>
            <person name="Du Z."/>
        </authorList>
    </citation>
    <scope>NUCLEOTIDE SEQUENCE [LARGE SCALE GENOMIC DNA]</scope>
    <source>
        <strain evidence="3 4">Q1</strain>
    </source>
</reference>
<protein>
    <recommendedName>
        <fullName evidence="1">Inner membrane protein</fullName>
    </recommendedName>
</protein>
<gene>
    <name evidence="3" type="ORF">XM47_04015</name>
</gene>
<evidence type="ECO:0000256" key="1">
    <source>
        <dbReference type="PIRNR" id="PIRNR016789"/>
    </source>
</evidence>
<dbReference type="RefSeq" id="WP_077066462.1">
    <property type="nucleotide sequence ID" value="NZ_KQ130483.1"/>
</dbReference>
<dbReference type="Pfam" id="PF04304">
    <property type="entry name" value="DUF454"/>
    <property type="match status" value="1"/>
</dbReference>
<sequence length="124" mass="13853">MQSKLVNFSLMCAGWLAMVLAVLGVILPLLPTTPFVLLAATCFAKSSPKFHAWLLNQKFFGEIIRNYQTYGGMTLKSKKQAILLIWIGMSISIILMQKLMVAFILIAIGLSVSTYLWRLPCVKN</sequence>
<dbReference type="AlphaFoldDB" id="A0A0J8H063"/>
<dbReference type="InterPro" id="IPR007401">
    <property type="entry name" value="DUF454"/>
</dbReference>
<dbReference type="GO" id="GO:0005886">
    <property type="term" value="C:plasma membrane"/>
    <property type="evidence" value="ECO:0007669"/>
    <property type="project" value="UniProtKB-SubCell"/>
</dbReference>
<dbReference type="PIRSF" id="PIRSF016789">
    <property type="entry name" value="DUF454"/>
    <property type="match status" value="1"/>
</dbReference>